<keyword evidence="3" id="KW-1185">Reference proteome</keyword>
<organism evidence="2 3">
    <name type="scientific">Kitasatospora acidiphila</name>
    <dbReference type="NCBI Taxonomy" id="2567942"/>
    <lineage>
        <taxon>Bacteria</taxon>
        <taxon>Bacillati</taxon>
        <taxon>Actinomycetota</taxon>
        <taxon>Actinomycetes</taxon>
        <taxon>Kitasatosporales</taxon>
        <taxon>Streptomycetaceae</taxon>
        <taxon>Kitasatospora</taxon>
    </lineage>
</organism>
<evidence type="ECO:0000313" key="3">
    <source>
        <dbReference type="Proteomes" id="UP000319103"/>
    </source>
</evidence>
<sequence length="67" mass="7117">MTLSELLELPATVSVETAARALGIGRNKAMELIRDGSFPAKTLRLGGVTKIPTASLWEALGVPMLPR</sequence>
<name>A0A540WF88_9ACTN</name>
<evidence type="ECO:0000259" key="1">
    <source>
        <dbReference type="Pfam" id="PF12728"/>
    </source>
</evidence>
<gene>
    <name evidence="2" type="ORF">E6W39_28965</name>
</gene>
<dbReference type="InterPro" id="IPR041657">
    <property type="entry name" value="HTH_17"/>
</dbReference>
<dbReference type="Proteomes" id="UP000319103">
    <property type="component" value="Unassembled WGS sequence"/>
</dbReference>
<dbReference type="OrthoDB" id="3541350at2"/>
<reference evidence="2 3" key="1">
    <citation type="submission" date="2019-06" db="EMBL/GenBank/DDBJ databases">
        <title>Description of Kitasatospora acidophila sp. nov. isolated from pine grove soil, and reclassification of Streptomyces novaecaesareae to Kitasatospora novaeceasareae comb. nov.</title>
        <authorList>
            <person name="Kim M.J."/>
        </authorList>
    </citation>
    <scope>NUCLEOTIDE SEQUENCE [LARGE SCALE GENOMIC DNA]</scope>
    <source>
        <strain evidence="2 3">MMS16-CNU292</strain>
    </source>
</reference>
<evidence type="ECO:0000313" key="2">
    <source>
        <dbReference type="EMBL" id="TQF07638.1"/>
    </source>
</evidence>
<proteinExistence type="predicted"/>
<dbReference type="AlphaFoldDB" id="A0A540WF88"/>
<dbReference type="Pfam" id="PF12728">
    <property type="entry name" value="HTH_17"/>
    <property type="match status" value="1"/>
</dbReference>
<feature type="domain" description="Helix-turn-helix" evidence="1">
    <location>
        <begin position="14"/>
        <end position="56"/>
    </location>
</feature>
<protein>
    <submittedName>
        <fullName evidence="2">Helix-turn-helix domain-containing protein</fullName>
    </submittedName>
</protein>
<comment type="caution">
    <text evidence="2">The sequence shown here is derived from an EMBL/GenBank/DDBJ whole genome shotgun (WGS) entry which is preliminary data.</text>
</comment>
<dbReference type="EMBL" id="VIGB01000003">
    <property type="protein sequence ID" value="TQF07638.1"/>
    <property type="molecule type" value="Genomic_DNA"/>
</dbReference>
<accession>A0A540WF88</accession>